<name>A0AAD6VGS4_9AGAR</name>
<protein>
    <recommendedName>
        <fullName evidence="3">DUF6818 domain-containing protein</fullName>
    </recommendedName>
</protein>
<feature type="domain" description="DUF6818" evidence="3">
    <location>
        <begin position="71"/>
        <end position="146"/>
    </location>
</feature>
<evidence type="ECO:0000256" key="2">
    <source>
        <dbReference type="SAM" id="MobiDB-lite"/>
    </source>
</evidence>
<comment type="caution">
    <text evidence="4">The sequence shown here is derived from an EMBL/GenBank/DDBJ whole genome shotgun (WGS) entry which is preliminary data.</text>
</comment>
<keyword evidence="1" id="KW-0175">Coiled coil</keyword>
<dbReference type="AlphaFoldDB" id="A0AAD6VGS4"/>
<evidence type="ECO:0000313" key="5">
    <source>
        <dbReference type="Proteomes" id="UP001219525"/>
    </source>
</evidence>
<dbReference type="EMBL" id="JARJCW010000031">
    <property type="protein sequence ID" value="KAJ7209196.1"/>
    <property type="molecule type" value="Genomic_DNA"/>
</dbReference>
<dbReference type="PANTHER" id="PTHR34409">
    <property type="entry name" value="SET DOMAIN-CONTAINING PROTEIN"/>
    <property type="match status" value="1"/>
</dbReference>
<dbReference type="Pfam" id="PF20681">
    <property type="entry name" value="DUF6818"/>
    <property type="match status" value="1"/>
</dbReference>
<sequence length="401" mass="44491">MRGRKKLDKVGGHNRKAHLSSKSKGKRRATSADLDNSDGERAPKRGRPSGSSNYSAQELTLLLDLVEDRCPIGKKAWGAIAKDFNNKVRGLGRPERQEKALENKFKQLVKTKKPTGDARRPPEVLRALKIDDLINARAGTRDLSDSDVELIPGGSTDSSDSDIEVDDGPRIAIARRNPSPPLQRKPRASNTDLMHKLAGAFDPDRQRTRDEAKAQRAFEATQLFTLTQQNDTLRNQNMQLLGKVSELERKVDRAELKLEFGMAHSASSDPRRLLRDDPRDLTGLQRVRGKIRSEQTYPNGGAMTNWVTDISDSDATDFDYRHSSDPAYHWTTSPTTHRHHRSPTPGQHRQDLSSDARFPTLSQTPTSLPSVSGQAVELVVSPHKGPAVAFTISPTTHNTSN</sequence>
<proteinExistence type="predicted"/>
<evidence type="ECO:0000313" key="4">
    <source>
        <dbReference type="EMBL" id="KAJ7209196.1"/>
    </source>
</evidence>
<feature type="region of interest" description="Disordered" evidence="2">
    <location>
        <begin position="327"/>
        <end position="369"/>
    </location>
</feature>
<gene>
    <name evidence="4" type="ORF">GGX14DRAFT_364854</name>
</gene>
<keyword evidence="5" id="KW-1185">Reference proteome</keyword>
<feature type="compositionally biased region" description="Basic residues" evidence="2">
    <location>
        <begin position="1"/>
        <end position="29"/>
    </location>
</feature>
<feature type="region of interest" description="Disordered" evidence="2">
    <location>
        <begin position="145"/>
        <end position="190"/>
    </location>
</feature>
<reference evidence="4" key="1">
    <citation type="submission" date="2023-03" db="EMBL/GenBank/DDBJ databases">
        <title>Massive genome expansion in bonnet fungi (Mycena s.s.) driven by repeated elements and novel gene families across ecological guilds.</title>
        <authorList>
            <consortium name="Lawrence Berkeley National Laboratory"/>
            <person name="Harder C.B."/>
            <person name="Miyauchi S."/>
            <person name="Viragh M."/>
            <person name="Kuo A."/>
            <person name="Thoen E."/>
            <person name="Andreopoulos B."/>
            <person name="Lu D."/>
            <person name="Skrede I."/>
            <person name="Drula E."/>
            <person name="Henrissat B."/>
            <person name="Morin E."/>
            <person name="Kohler A."/>
            <person name="Barry K."/>
            <person name="LaButti K."/>
            <person name="Morin E."/>
            <person name="Salamov A."/>
            <person name="Lipzen A."/>
            <person name="Mereny Z."/>
            <person name="Hegedus B."/>
            <person name="Baldrian P."/>
            <person name="Stursova M."/>
            <person name="Weitz H."/>
            <person name="Taylor A."/>
            <person name="Grigoriev I.V."/>
            <person name="Nagy L.G."/>
            <person name="Martin F."/>
            <person name="Kauserud H."/>
        </authorList>
    </citation>
    <scope>NUCLEOTIDE SEQUENCE</scope>
    <source>
        <strain evidence="4">9144</strain>
    </source>
</reference>
<feature type="coiled-coil region" evidence="1">
    <location>
        <begin position="230"/>
        <end position="257"/>
    </location>
</feature>
<dbReference type="PANTHER" id="PTHR34409:SF1">
    <property type="entry name" value="MYB-LIKE DOMAIN-CONTAINING PROTEIN"/>
    <property type="match status" value="1"/>
</dbReference>
<feature type="region of interest" description="Disordered" evidence="2">
    <location>
        <begin position="1"/>
        <end position="54"/>
    </location>
</feature>
<accession>A0AAD6VGS4</accession>
<feature type="compositionally biased region" description="Polar residues" evidence="2">
    <location>
        <begin position="360"/>
        <end position="369"/>
    </location>
</feature>
<dbReference type="Proteomes" id="UP001219525">
    <property type="component" value="Unassembled WGS sequence"/>
</dbReference>
<evidence type="ECO:0000256" key="1">
    <source>
        <dbReference type="SAM" id="Coils"/>
    </source>
</evidence>
<dbReference type="InterPro" id="IPR049203">
    <property type="entry name" value="DUF6818"/>
</dbReference>
<evidence type="ECO:0000259" key="3">
    <source>
        <dbReference type="Pfam" id="PF20681"/>
    </source>
</evidence>
<organism evidence="4 5">
    <name type="scientific">Mycena pura</name>
    <dbReference type="NCBI Taxonomy" id="153505"/>
    <lineage>
        <taxon>Eukaryota</taxon>
        <taxon>Fungi</taxon>
        <taxon>Dikarya</taxon>
        <taxon>Basidiomycota</taxon>
        <taxon>Agaricomycotina</taxon>
        <taxon>Agaricomycetes</taxon>
        <taxon>Agaricomycetidae</taxon>
        <taxon>Agaricales</taxon>
        <taxon>Marasmiineae</taxon>
        <taxon>Mycenaceae</taxon>
        <taxon>Mycena</taxon>
    </lineage>
</organism>